<dbReference type="AlphaFoldDB" id="A0A410P670"/>
<dbReference type="KEGG" id="vai:BU251_07480"/>
<keyword evidence="5" id="KW-0812">Transmembrane</keyword>
<protein>
    <recommendedName>
        <fullName evidence="11">Outer membrane efflux protein</fullName>
    </recommendedName>
</protein>
<comment type="subcellular location">
    <subcellularLocation>
        <location evidence="1">Cell outer membrane</location>
    </subcellularLocation>
</comment>
<gene>
    <name evidence="9" type="ORF">BU251_07480</name>
</gene>
<sequence>MKKLLNLLLINILIFAPALEANALDKKAADEEKAREVEKALFMAAGAQNRVLRIGLVDCIAYALKNNSEILIKRIEPKLKQDDVRIAEADFEPTFNAEYTIHDKNEVSSNVLQGAGVYNSQDTRLNADVSGKLVTGTEYKMEFLNQRYKSDSVYQVYNPYYTAEPKITITQPLFKGFGILVNKADITVAQNNRLQSDASFKDTVMDTISKSKTAYYNYIYYLEAYAIARLSLERAQNLLEINKARYQKGLISSVDLLETEAAAAQREKAVIAAETLMKKAEDDLKLITNLVDDPEVWNAKVELIDQPEFKVEEVDLLRSLQDAFQYRPDYYSAKIDLKNRDIKIAAAKNAALPTVDLTGSFGLNGLGEDYQNALEKVNSDYTDWSVGVKFSVPWGSGDRAKYDQKKLEKAQALLSFKRLEQNIILEVRDKVRLVKAREQHVDVAKLSKQKETENYEAQKERYAAGQVSTHDMLDYQDKLAQSELDYVNALIEYNIALINLDKSQGLTLVKNDIKLEE</sequence>
<proteinExistence type="inferred from homology"/>
<evidence type="ECO:0000256" key="2">
    <source>
        <dbReference type="ARBA" id="ARBA00007613"/>
    </source>
</evidence>
<dbReference type="PANTHER" id="PTHR30026">
    <property type="entry name" value="OUTER MEMBRANE PROTEIN TOLC"/>
    <property type="match status" value="1"/>
</dbReference>
<dbReference type="RefSeq" id="WP_128700438.1">
    <property type="nucleotide sequence ID" value="NZ_CP019384.1"/>
</dbReference>
<dbReference type="GO" id="GO:1990281">
    <property type="term" value="C:efflux pump complex"/>
    <property type="evidence" value="ECO:0007669"/>
    <property type="project" value="TreeGrafter"/>
</dbReference>
<organism evidence="9 10">
    <name type="scientific">Velamenicoccus archaeovorus</name>
    <dbReference type="NCBI Taxonomy" id="1930593"/>
    <lineage>
        <taxon>Bacteria</taxon>
        <taxon>Pseudomonadati</taxon>
        <taxon>Candidatus Omnitrophota</taxon>
        <taxon>Candidatus Velamenicoccus</taxon>
    </lineage>
</organism>
<reference evidence="9 10" key="1">
    <citation type="submission" date="2017-01" db="EMBL/GenBank/DDBJ databases">
        <title>First insights into the biology of 'candidatus Vampirococcus archaeovorus'.</title>
        <authorList>
            <person name="Kizina J."/>
            <person name="Jordan S."/>
            <person name="Stueber K."/>
            <person name="Reinhardt R."/>
            <person name="Harder J."/>
        </authorList>
    </citation>
    <scope>NUCLEOTIDE SEQUENCE [LARGE SCALE GENOMIC DNA]</scope>
    <source>
        <strain evidence="9 10">LiM</strain>
    </source>
</reference>
<evidence type="ECO:0000313" key="9">
    <source>
        <dbReference type="EMBL" id="QAT17568.1"/>
    </source>
</evidence>
<evidence type="ECO:0000256" key="1">
    <source>
        <dbReference type="ARBA" id="ARBA00004442"/>
    </source>
</evidence>
<evidence type="ECO:0000256" key="4">
    <source>
        <dbReference type="ARBA" id="ARBA00022452"/>
    </source>
</evidence>
<keyword evidence="6" id="KW-0472">Membrane</keyword>
<evidence type="ECO:0000256" key="7">
    <source>
        <dbReference type="ARBA" id="ARBA00023237"/>
    </source>
</evidence>
<dbReference type="Pfam" id="PF02321">
    <property type="entry name" value="OEP"/>
    <property type="match status" value="2"/>
</dbReference>
<accession>A0A410P670</accession>
<evidence type="ECO:0000256" key="5">
    <source>
        <dbReference type="ARBA" id="ARBA00022692"/>
    </source>
</evidence>
<feature type="chain" id="PRO_5019557451" description="Outer membrane efflux protein" evidence="8">
    <location>
        <begin position="24"/>
        <end position="517"/>
    </location>
</feature>
<dbReference type="OrthoDB" id="234964at2"/>
<keyword evidence="7" id="KW-0998">Cell outer membrane</keyword>
<dbReference type="EMBL" id="CP019384">
    <property type="protein sequence ID" value="QAT17568.1"/>
    <property type="molecule type" value="Genomic_DNA"/>
</dbReference>
<keyword evidence="4" id="KW-1134">Transmembrane beta strand</keyword>
<dbReference type="Gene3D" id="1.20.1600.10">
    <property type="entry name" value="Outer membrane efflux proteins (OEP)"/>
    <property type="match status" value="1"/>
</dbReference>
<keyword evidence="8" id="KW-0732">Signal</keyword>
<dbReference type="Proteomes" id="UP000287243">
    <property type="component" value="Chromosome"/>
</dbReference>
<dbReference type="GO" id="GO:0015562">
    <property type="term" value="F:efflux transmembrane transporter activity"/>
    <property type="evidence" value="ECO:0007669"/>
    <property type="project" value="InterPro"/>
</dbReference>
<evidence type="ECO:0008006" key="11">
    <source>
        <dbReference type="Google" id="ProtNLM"/>
    </source>
</evidence>
<dbReference type="InterPro" id="IPR003423">
    <property type="entry name" value="OMP_efflux"/>
</dbReference>
<dbReference type="GO" id="GO:0015288">
    <property type="term" value="F:porin activity"/>
    <property type="evidence" value="ECO:0007669"/>
    <property type="project" value="TreeGrafter"/>
</dbReference>
<evidence type="ECO:0000256" key="6">
    <source>
        <dbReference type="ARBA" id="ARBA00023136"/>
    </source>
</evidence>
<keyword evidence="10" id="KW-1185">Reference proteome</keyword>
<evidence type="ECO:0000313" key="10">
    <source>
        <dbReference type="Proteomes" id="UP000287243"/>
    </source>
</evidence>
<comment type="similarity">
    <text evidence="2">Belongs to the outer membrane factor (OMF) (TC 1.B.17) family.</text>
</comment>
<dbReference type="SUPFAM" id="SSF56954">
    <property type="entry name" value="Outer membrane efflux proteins (OEP)"/>
    <property type="match status" value="1"/>
</dbReference>
<dbReference type="PANTHER" id="PTHR30026:SF23">
    <property type="entry name" value="TO APRF-PUTATIVE OUTER MEMBRANE EFFLUX PROTEIN OR SECRETED ALKALINE PHOSPHATASE-RELATED"/>
    <property type="match status" value="1"/>
</dbReference>
<feature type="signal peptide" evidence="8">
    <location>
        <begin position="1"/>
        <end position="23"/>
    </location>
</feature>
<name>A0A410P670_VELA1</name>
<dbReference type="InterPro" id="IPR051906">
    <property type="entry name" value="TolC-like"/>
</dbReference>
<dbReference type="GO" id="GO:0009279">
    <property type="term" value="C:cell outer membrane"/>
    <property type="evidence" value="ECO:0007669"/>
    <property type="project" value="UniProtKB-SubCell"/>
</dbReference>
<keyword evidence="3" id="KW-0813">Transport</keyword>
<evidence type="ECO:0000256" key="3">
    <source>
        <dbReference type="ARBA" id="ARBA00022448"/>
    </source>
</evidence>
<evidence type="ECO:0000256" key="8">
    <source>
        <dbReference type="SAM" id="SignalP"/>
    </source>
</evidence>